<sequence>MTPTLDDVEQLVGLHVDGDATVIGGTWGFLAILEVFENNLLQNLNAFKYLKARGARNTLSLRKLKEHYAYKLENILSDGTAAAAKKMKGLTTRSVARAYMLYVLGSFLFPMKKRVDVSARYLFLFAKDKVAKKWSWGSTILAYMYYNLGTTSRDDGRQFACCTTLLKHHEHVSLSPNIHGTMQTRGGSGGFDQQIKIQNDQLQNLKEDKKKESEANINLREALKEKTSECDMLKETIEQMKEEIELKRVVDEQCALEFADLPRQLDAKILEYKNLEKKNTSLEAELRQKFGLEDYNQSLSVELNKKVMSLIKRERREGSIGREKYSYKQGQDEGGLASNIEKVLATEGMGDMGDPAFEELFEQNERFFTIVQQGPKGDYQEDLVSTVVTLENVIIARRKKMEEEDTRTFIPTVDEVSCRCSWCQN</sequence>
<evidence type="ECO:0000313" key="3">
    <source>
        <dbReference type="EMBL" id="KAF6148240.1"/>
    </source>
</evidence>
<dbReference type="EMBL" id="JACGCM010001854">
    <property type="protein sequence ID" value="KAF6148240.1"/>
    <property type="molecule type" value="Genomic_DNA"/>
</dbReference>
<evidence type="ECO:0000256" key="1">
    <source>
        <dbReference type="SAM" id="Coils"/>
    </source>
</evidence>
<reference evidence="3 4" key="1">
    <citation type="journal article" date="2020" name="IScience">
        <title>Genome Sequencing of the Endangered Kingdonia uniflora (Circaeasteraceae, Ranunculales) Reveals Potential Mechanisms of Evolutionary Specialization.</title>
        <authorList>
            <person name="Sun Y."/>
            <person name="Deng T."/>
            <person name="Zhang A."/>
            <person name="Moore M.J."/>
            <person name="Landis J.B."/>
            <person name="Lin N."/>
            <person name="Zhang H."/>
            <person name="Zhang X."/>
            <person name="Huang J."/>
            <person name="Zhang X."/>
            <person name="Sun H."/>
            <person name="Wang H."/>
        </authorList>
    </citation>
    <scope>NUCLEOTIDE SEQUENCE [LARGE SCALE GENOMIC DNA]</scope>
    <source>
        <strain evidence="3">TB1705</strain>
        <tissue evidence="3">Leaf</tissue>
    </source>
</reference>
<dbReference type="InterPro" id="IPR044824">
    <property type="entry name" value="MAIN-like"/>
</dbReference>
<dbReference type="Proteomes" id="UP000541444">
    <property type="component" value="Unassembled WGS sequence"/>
</dbReference>
<feature type="coiled-coil region" evidence="1">
    <location>
        <begin position="192"/>
        <end position="292"/>
    </location>
</feature>
<dbReference type="Pfam" id="PF10536">
    <property type="entry name" value="PMD"/>
    <property type="match status" value="1"/>
</dbReference>
<keyword evidence="4" id="KW-1185">Reference proteome</keyword>
<dbReference type="AlphaFoldDB" id="A0A7J7M0A5"/>
<gene>
    <name evidence="3" type="ORF">GIB67_012015</name>
</gene>
<proteinExistence type="predicted"/>
<protein>
    <recommendedName>
        <fullName evidence="2">Aminotransferase-like plant mobile domain-containing protein</fullName>
    </recommendedName>
</protein>
<accession>A0A7J7M0A5</accession>
<comment type="caution">
    <text evidence="3">The sequence shown here is derived from an EMBL/GenBank/DDBJ whole genome shotgun (WGS) entry which is preliminary data.</text>
</comment>
<keyword evidence="1" id="KW-0175">Coiled coil</keyword>
<evidence type="ECO:0000313" key="4">
    <source>
        <dbReference type="Proteomes" id="UP000541444"/>
    </source>
</evidence>
<evidence type="ECO:0000259" key="2">
    <source>
        <dbReference type="Pfam" id="PF10536"/>
    </source>
</evidence>
<dbReference type="GO" id="GO:0010073">
    <property type="term" value="P:meristem maintenance"/>
    <property type="evidence" value="ECO:0007669"/>
    <property type="project" value="InterPro"/>
</dbReference>
<dbReference type="PANTHER" id="PTHR46033:SF80">
    <property type="entry name" value="PROTEIN MAIN-LIKE 2-LIKE"/>
    <property type="match status" value="1"/>
</dbReference>
<dbReference type="InterPro" id="IPR019557">
    <property type="entry name" value="AminoTfrase-like_pln_mobile"/>
</dbReference>
<organism evidence="3 4">
    <name type="scientific">Kingdonia uniflora</name>
    <dbReference type="NCBI Taxonomy" id="39325"/>
    <lineage>
        <taxon>Eukaryota</taxon>
        <taxon>Viridiplantae</taxon>
        <taxon>Streptophyta</taxon>
        <taxon>Embryophyta</taxon>
        <taxon>Tracheophyta</taxon>
        <taxon>Spermatophyta</taxon>
        <taxon>Magnoliopsida</taxon>
        <taxon>Ranunculales</taxon>
        <taxon>Circaeasteraceae</taxon>
        <taxon>Kingdonia</taxon>
    </lineage>
</organism>
<name>A0A7J7M0A5_9MAGN</name>
<dbReference type="PANTHER" id="PTHR46033">
    <property type="entry name" value="PROTEIN MAIN-LIKE 2"/>
    <property type="match status" value="1"/>
</dbReference>
<feature type="domain" description="Aminotransferase-like plant mobile" evidence="2">
    <location>
        <begin position="1"/>
        <end position="229"/>
    </location>
</feature>